<sequence length="223" mass="24425">MRESPATDEAKAPEPCCDGGMTWRSLVDPFDVTGRLTRYALGTAGPVVDRLVRAGAAAVVDRLDLDGLAARLDVDRIADRIDVMRVVRRVDIDLIADRVDVDRIADRVDVSRVTARVDADEIAARLDVDRIAARIDVDRIAARLDLDAVIARIDLVSLTRAVLEEIDLGRIVRDTSGGMAEETVDALRLRSMRADRMVNRVTDRLLHRPGVAPAHSDGHGQPP</sequence>
<keyword evidence="2" id="KW-1185">Reference proteome</keyword>
<evidence type="ECO:0000313" key="1">
    <source>
        <dbReference type="EMBL" id="EDY59914.1"/>
    </source>
</evidence>
<dbReference type="AlphaFoldDB" id="B5I4A9"/>
<organism evidence="1 2">
    <name type="scientific">Streptomyces sviceus (strain ATCC 29083 / DSM 924 / JCM 4929 / NBRC 13980 / NCIMB 11184 / NRRL 5439 / UC 5370)</name>
    <dbReference type="NCBI Taxonomy" id="463191"/>
    <lineage>
        <taxon>Bacteria</taxon>
        <taxon>Bacillati</taxon>
        <taxon>Actinomycetota</taxon>
        <taxon>Actinomycetes</taxon>
        <taxon>Kitasatosporales</taxon>
        <taxon>Streptomycetaceae</taxon>
        <taxon>Streptomyces</taxon>
    </lineage>
</organism>
<gene>
    <name evidence="1" type="ORF">SSEG_09964</name>
</gene>
<name>B5I4A9_STRX2</name>
<dbReference type="EMBL" id="CM000951">
    <property type="protein sequence ID" value="EDY59914.1"/>
    <property type="molecule type" value="Genomic_DNA"/>
</dbReference>
<proteinExistence type="predicted"/>
<protein>
    <submittedName>
        <fullName evidence="1">Uncharacterized protein</fullName>
    </submittedName>
</protein>
<accession>B5I4A9</accession>
<dbReference type="Proteomes" id="UP000002785">
    <property type="component" value="Chromosome"/>
</dbReference>
<reference evidence="1" key="1">
    <citation type="submission" date="2009-10" db="EMBL/GenBank/DDBJ databases">
        <title>The genome sequence of Streptomyces sviceus strain ATCC 29083.</title>
        <authorList>
            <consortium name="The Broad Institute Genome Sequencing Platform"/>
            <consortium name="Broad Institute Microbial Sequencing Center"/>
            <person name="Fischbach M."/>
            <person name="Godfrey P."/>
            <person name="Ward D."/>
            <person name="Young S."/>
            <person name="Zeng Q."/>
            <person name="Koehrsen M."/>
            <person name="Alvarado L."/>
            <person name="Berlin A.M."/>
            <person name="Bochicchio J."/>
            <person name="Borenstein D."/>
            <person name="Chapman S.B."/>
            <person name="Chen Z."/>
            <person name="Engels R."/>
            <person name="Freedman E."/>
            <person name="Gellesch M."/>
            <person name="Goldberg J."/>
            <person name="Griggs A."/>
            <person name="Gujja S."/>
            <person name="Heilman E.R."/>
            <person name="Heiman D.I."/>
            <person name="Hepburn T.A."/>
            <person name="Howarth C."/>
            <person name="Jen D."/>
            <person name="Larson L."/>
            <person name="Lewis B."/>
            <person name="Mehta T."/>
            <person name="Park D."/>
            <person name="Pearson M."/>
            <person name="Richards J."/>
            <person name="Roberts A."/>
            <person name="Saif S."/>
            <person name="Shea T.D."/>
            <person name="Shenoy N."/>
            <person name="Sisk P."/>
            <person name="Stolte C."/>
            <person name="Sykes S.N."/>
            <person name="Thomson T."/>
            <person name="Walk T."/>
            <person name="White J."/>
            <person name="Yandava C."/>
            <person name="Straight P."/>
            <person name="Clardy J."/>
            <person name="Hung D."/>
            <person name="Kolter R."/>
            <person name="Mekalanos J."/>
            <person name="Walker S."/>
            <person name="Walsh C.T."/>
            <person name="Wieland-Brown L.C."/>
            <person name="Haas B."/>
            <person name="Nusbaum C."/>
            <person name="Birren B."/>
        </authorList>
    </citation>
    <scope>NUCLEOTIDE SEQUENCE [LARGE SCALE GENOMIC DNA]</scope>
    <source>
        <strain evidence="1">ATCC 29083</strain>
    </source>
</reference>
<evidence type="ECO:0000313" key="2">
    <source>
        <dbReference type="Proteomes" id="UP000002785"/>
    </source>
</evidence>
<dbReference type="HOGENOM" id="CLU_1239579_0_0_11"/>
<dbReference type="eggNOG" id="ENOG5033888">
    <property type="taxonomic scope" value="Bacteria"/>
</dbReference>